<proteinExistence type="predicted"/>
<accession>A0A4U1IFU1</accession>
<dbReference type="RefSeq" id="WP_136892409.1">
    <property type="nucleotide sequence ID" value="NZ_SWJE01000001.1"/>
</dbReference>
<evidence type="ECO:0000313" key="2">
    <source>
        <dbReference type="Proteomes" id="UP000305539"/>
    </source>
</evidence>
<dbReference type="AlphaFoldDB" id="A0A4U1IFU1"/>
<comment type="caution">
    <text evidence="1">The sequence shown here is derived from an EMBL/GenBank/DDBJ whole genome shotgun (WGS) entry which is preliminary data.</text>
</comment>
<keyword evidence="2" id="KW-1185">Reference proteome</keyword>
<evidence type="ECO:0000313" key="1">
    <source>
        <dbReference type="EMBL" id="TKC92626.1"/>
    </source>
</evidence>
<organism evidence="1 2">
    <name type="scientific">Trinickia terrae</name>
    <dbReference type="NCBI Taxonomy" id="2571161"/>
    <lineage>
        <taxon>Bacteria</taxon>
        <taxon>Pseudomonadati</taxon>
        <taxon>Pseudomonadota</taxon>
        <taxon>Betaproteobacteria</taxon>
        <taxon>Burkholderiales</taxon>
        <taxon>Burkholderiaceae</taxon>
        <taxon>Trinickia</taxon>
    </lineage>
</organism>
<protein>
    <submittedName>
        <fullName evidence="1">Uncharacterized protein</fullName>
    </submittedName>
</protein>
<dbReference type="EMBL" id="SWJE01000001">
    <property type="protein sequence ID" value="TKC92626.1"/>
    <property type="molecule type" value="Genomic_DNA"/>
</dbReference>
<reference evidence="1 2" key="1">
    <citation type="submission" date="2019-04" db="EMBL/GenBank/DDBJ databases">
        <title>Trinickia sp. 7GSK02, isolated from subtropical forest soil.</title>
        <authorList>
            <person name="Gao Z.-H."/>
            <person name="Qiu L.-H."/>
        </authorList>
    </citation>
    <scope>NUCLEOTIDE SEQUENCE [LARGE SCALE GENOMIC DNA]</scope>
    <source>
        <strain evidence="1 2">7GSK02</strain>
    </source>
</reference>
<gene>
    <name evidence="1" type="ORF">FAZ69_02875</name>
</gene>
<name>A0A4U1IFU1_9BURK</name>
<sequence>MGLMLGTRRPAVLAALRARHDDFSTNPDARGYAEIVTRHARLAQDGTIFDAYTAIQSFIGLACSAWDQSKR</sequence>
<dbReference type="Proteomes" id="UP000305539">
    <property type="component" value="Unassembled WGS sequence"/>
</dbReference>